<comment type="caution">
    <text evidence="3">The sequence shown here is derived from an EMBL/GenBank/DDBJ whole genome shotgun (WGS) entry which is preliminary data.</text>
</comment>
<feature type="domain" description="SWIM-type" evidence="2">
    <location>
        <begin position="129"/>
        <end position="157"/>
    </location>
</feature>
<gene>
    <name evidence="3" type="ORF">GCM10022242_21580</name>
</gene>
<dbReference type="PANTHER" id="PTHR38133">
    <property type="entry name" value="SLR1429 PROTEIN"/>
    <property type="match status" value="1"/>
</dbReference>
<evidence type="ECO:0000256" key="1">
    <source>
        <dbReference type="PROSITE-ProRule" id="PRU00325"/>
    </source>
</evidence>
<reference evidence="4" key="1">
    <citation type="journal article" date="2019" name="Int. J. Syst. Evol. Microbiol.">
        <title>The Global Catalogue of Microorganisms (GCM) 10K type strain sequencing project: providing services to taxonomists for standard genome sequencing and annotation.</title>
        <authorList>
            <consortium name="The Broad Institute Genomics Platform"/>
            <consortium name="The Broad Institute Genome Sequencing Center for Infectious Disease"/>
            <person name="Wu L."/>
            <person name="Ma J."/>
        </authorList>
    </citation>
    <scope>NUCLEOTIDE SEQUENCE [LARGE SCALE GENOMIC DNA]</scope>
    <source>
        <strain evidence="4">JCM 16953</strain>
    </source>
</reference>
<evidence type="ECO:0000313" key="3">
    <source>
        <dbReference type="EMBL" id="GAA3819523.1"/>
    </source>
</evidence>
<keyword evidence="1" id="KW-0479">Metal-binding</keyword>
<keyword evidence="4" id="KW-1185">Reference proteome</keyword>
<evidence type="ECO:0000259" key="2">
    <source>
        <dbReference type="PROSITE" id="PS50966"/>
    </source>
</evidence>
<dbReference type="PANTHER" id="PTHR38133:SF1">
    <property type="entry name" value="SLR1429 PROTEIN"/>
    <property type="match status" value="1"/>
</dbReference>
<dbReference type="InterPro" id="IPR007527">
    <property type="entry name" value="Znf_SWIM"/>
</dbReference>
<dbReference type="EMBL" id="BAABAH010000006">
    <property type="protein sequence ID" value="GAA3819523.1"/>
    <property type="molecule type" value="Genomic_DNA"/>
</dbReference>
<sequence length="228" mass="23619">MSGAPSRVTHARLSTGRRPVRSWWGKAWQRAVEEAAFSESDLRAGRAIARAGAVGGISVAAGSLLAAVREGDDTWTVEVDVPVLDEPARRALVDVVAAEAGRIAALLDGELPHDLVEHADEAGAELLPFGGELAASCTCHRALDPCPHAVAVLVQAGWLADADPLVLFALRGLDRDHLVAALHDRGPAPGGAAGELADDVEIAADAVIRARRLAELLDAGADIDPGLV</sequence>
<keyword evidence="1" id="KW-0862">Zinc</keyword>
<dbReference type="RefSeq" id="WP_344775201.1">
    <property type="nucleotide sequence ID" value="NZ_BAABAH010000006.1"/>
</dbReference>
<protein>
    <recommendedName>
        <fullName evidence="2">SWIM-type domain-containing protein</fullName>
    </recommendedName>
</protein>
<dbReference type="PROSITE" id="PS50966">
    <property type="entry name" value="ZF_SWIM"/>
    <property type="match status" value="1"/>
</dbReference>
<accession>A0ABP7IJ12</accession>
<dbReference type="Proteomes" id="UP001501821">
    <property type="component" value="Unassembled WGS sequence"/>
</dbReference>
<proteinExistence type="predicted"/>
<name>A0ABP7IJ12_9ACTN</name>
<keyword evidence="1" id="KW-0863">Zinc-finger</keyword>
<evidence type="ECO:0000313" key="4">
    <source>
        <dbReference type="Proteomes" id="UP001501821"/>
    </source>
</evidence>
<organism evidence="3 4">
    <name type="scientific">Nocardioides panacisoli</name>
    <dbReference type="NCBI Taxonomy" id="627624"/>
    <lineage>
        <taxon>Bacteria</taxon>
        <taxon>Bacillati</taxon>
        <taxon>Actinomycetota</taxon>
        <taxon>Actinomycetes</taxon>
        <taxon>Propionibacteriales</taxon>
        <taxon>Nocardioidaceae</taxon>
        <taxon>Nocardioides</taxon>
    </lineage>
</organism>